<dbReference type="Pfam" id="PF01717">
    <property type="entry name" value="Meth_synt_2"/>
    <property type="match status" value="1"/>
</dbReference>
<dbReference type="CDD" id="cd03310">
    <property type="entry name" value="CIMS_like"/>
    <property type="match status" value="1"/>
</dbReference>
<dbReference type="InterPro" id="IPR038071">
    <property type="entry name" value="UROD/MetE-like_sf"/>
</dbReference>
<evidence type="ECO:0000256" key="1">
    <source>
        <dbReference type="SAM" id="MobiDB-lite"/>
    </source>
</evidence>
<evidence type="ECO:0000313" key="3">
    <source>
        <dbReference type="EMBL" id="MBB4685531.1"/>
    </source>
</evidence>
<proteinExistence type="predicted"/>
<dbReference type="Gene3D" id="3.20.20.210">
    <property type="match status" value="1"/>
</dbReference>
<name>A0A840ISE4_9PSEU</name>
<protein>
    <recommendedName>
        <fullName evidence="2">Cobalamin-independent methionine synthase MetE C-terminal/archaeal domain-containing protein</fullName>
    </recommendedName>
</protein>
<keyword evidence="4" id="KW-1185">Reference proteome</keyword>
<gene>
    <name evidence="3" type="ORF">BJY18_003016</name>
</gene>
<reference evidence="3 4" key="1">
    <citation type="submission" date="2020-08" db="EMBL/GenBank/DDBJ databases">
        <title>Sequencing the genomes of 1000 actinobacteria strains.</title>
        <authorList>
            <person name="Klenk H.-P."/>
        </authorList>
    </citation>
    <scope>NUCLEOTIDE SEQUENCE [LARGE SCALE GENOMIC DNA]</scope>
    <source>
        <strain evidence="3 4">DSM 45859</strain>
    </source>
</reference>
<dbReference type="AlphaFoldDB" id="A0A840ISE4"/>
<organism evidence="3 4">
    <name type="scientific">Amycolatopsis jiangsuensis</name>
    <dbReference type="NCBI Taxonomy" id="1181879"/>
    <lineage>
        <taxon>Bacteria</taxon>
        <taxon>Bacillati</taxon>
        <taxon>Actinomycetota</taxon>
        <taxon>Actinomycetes</taxon>
        <taxon>Pseudonocardiales</taxon>
        <taxon>Pseudonocardiaceae</taxon>
        <taxon>Amycolatopsis</taxon>
    </lineage>
</organism>
<dbReference type="GO" id="GO:0008270">
    <property type="term" value="F:zinc ion binding"/>
    <property type="evidence" value="ECO:0007669"/>
    <property type="project" value="InterPro"/>
</dbReference>
<sequence length="474" mass="50340">MMTSSGPVKVRTRRHSPLGGGSATFAVLRLRRRGWSSKSGSRAAGRCRQQEADKLTPRHHGCQSKSYTYCHHHQPTTSRAGFATSQAVQTAGLVQSKERAANVRPWWNPGRMRPPGVVRRALARSATIQLVTERAWPAGVATAIGSMPGVDPVEAAAVVFGELPDFPHMPELPARGVGADTIGRTAALLVDLAVEVVPSGYRMTGRPGHDHRRALDLLRWDLDAVQQARENAGSPPVLKIQLAGPWTLGAGIELARGHRVLTDRGALRDVTASLLDGLVQHVEELTTRIGAPIVVQLDEPSLPAVLGGRLPTPSGYGNVPAVPEPEVRELLTTTIDRIGGLTGQPVVVHCCAPRPPIGLLRSAGAGGVAFDVSQLSEAPAALLDEIGETWDSGTSLFLGLVPATNSAKAPSLKDLAMPALNLVDRLGFNRSILAEQAVPTPACGLAGATNEWMRRALALSRDLGKAFLEPPENW</sequence>
<feature type="domain" description="Cobalamin-independent methionine synthase MetE C-terminal/archaeal" evidence="2">
    <location>
        <begin position="141"/>
        <end position="463"/>
    </location>
</feature>
<accession>A0A840ISE4</accession>
<dbReference type="Proteomes" id="UP000581769">
    <property type="component" value="Unassembled WGS sequence"/>
</dbReference>
<dbReference type="GO" id="GO:0009086">
    <property type="term" value="P:methionine biosynthetic process"/>
    <property type="evidence" value="ECO:0007669"/>
    <property type="project" value="InterPro"/>
</dbReference>
<comment type="caution">
    <text evidence="3">The sequence shown here is derived from an EMBL/GenBank/DDBJ whole genome shotgun (WGS) entry which is preliminary data.</text>
</comment>
<feature type="compositionally biased region" description="Low complexity" evidence="1">
    <location>
        <begin position="36"/>
        <end position="47"/>
    </location>
</feature>
<dbReference type="GO" id="GO:0003871">
    <property type="term" value="F:5-methyltetrahydropteroyltriglutamate-homocysteine S-methyltransferase activity"/>
    <property type="evidence" value="ECO:0007669"/>
    <property type="project" value="InterPro"/>
</dbReference>
<evidence type="ECO:0000259" key="2">
    <source>
        <dbReference type="Pfam" id="PF01717"/>
    </source>
</evidence>
<evidence type="ECO:0000313" key="4">
    <source>
        <dbReference type="Proteomes" id="UP000581769"/>
    </source>
</evidence>
<feature type="region of interest" description="Disordered" evidence="1">
    <location>
        <begin position="35"/>
        <end position="59"/>
    </location>
</feature>
<dbReference type="InterPro" id="IPR002629">
    <property type="entry name" value="Met_Synth_C/arc"/>
</dbReference>
<dbReference type="EMBL" id="JACHMG010000001">
    <property type="protein sequence ID" value="MBB4685531.1"/>
    <property type="molecule type" value="Genomic_DNA"/>
</dbReference>
<dbReference type="SUPFAM" id="SSF51726">
    <property type="entry name" value="UROD/MetE-like"/>
    <property type="match status" value="1"/>
</dbReference>